<protein>
    <submittedName>
        <fullName evidence="3">ABC transporter permease</fullName>
    </submittedName>
</protein>
<accession>A0A926Y2U3</accession>
<keyword evidence="1" id="KW-0812">Transmembrane</keyword>
<feature type="domain" description="Peptidase M1 membrane alanine aminopeptidase" evidence="2">
    <location>
        <begin position="876"/>
        <end position="1075"/>
    </location>
</feature>
<evidence type="ECO:0000313" key="4">
    <source>
        <dbReference type="Proteomes" id="UP000598820"/>
    </source>
</evidence>
<dbReference type="InterPro" id="IPR014782">
    <property type="entry name" value="Peptidase_M1_dom"/>
</dbReference>
<keyword evidence="1" id="KW-1133">Transmembrane helix</keyword>
<proteinExistence type="predicted"/>
<evidence type="ECO:0000259" key="2">
    <source>
        <dbReference type="Pfam" id="PF01433"/>
    </source>
</evidence>
<feature type="transmembrane region" description="Helical" evidence="1">
    <location>
        <begin position="329"/>
        <end position="349"/>
    </location>
</feature>
<dbReference type="InterPro" id="IPR027268">
    <property type="entry name" value="Peptidase_M4/M1_CTD_sf"/>
</dbReference>
<name>A0A926Y2U3_9BACT</name>
<feature type="transmembrane region" description="Helical" evidence="1">
    <location>
        <begin position="460"/>
        <end position="481"/>
    </location>
</feature>
<feature type="transmembrane region" description="Helical" evidence="1">
    <location>
        <begin position="420"/>
        <end position="440"/>
    </location>
</feature>
<evidence type="ECO:0000256" key="1">
    <source>
        <dbReference type="SAM" id="Phobius"/>
    </source>
</evidence>
<feature type="transmembrane region" description="Helical" evidence="1">
    <location>
        <begin position="145"/>
        <end position="167"/>
    </location>
</feature>
<feature type="transmembrane region" description="Helical" evidence="1">
    <location>
        <begin position="50"/>
        <end position="72"/>
    </location>
</feature>
<dbReference type="GO" id="GO:0008237">
    <property type="term" value="F:metallopeptidase activity"/>
    <property type="evidence" value="ECO:0007669"/>
    <property type="project" value="InterPro"/>
</dbReference>
<feature type="transmembrane region" description="Helical" evidence="1">
    <location>
        <begin position="376"/>
        <end position="394"/>
    </location>
</feature>
<feature type="transmembrane region" description="Helical" evidence="1">
    <location>
        <begin position="102"/>
        <end position="125"/>
    </location>
</feature>
<feature type="transmembrane region" description="Helical" evidence="1">
    <location>
        <begin position="578"/>
        <end position="599"/>
    </location>
</feature>
<dbReference type="EMBL" id="JACWZY010000021">
    <property type="protein sequence ID" value="MBD2703397.1"/>
    <property type="molecule type" value="Genomic_DNA"/>
</dbReference>
<comment type="caution">
    <text evidence="3">The sequence shown here is derived from an EMBL/GenBank/DDBJ whole genome shotgun (WGS) entry which is preliminary data.</text>
</comment>
<feature type="transmembrane region" description="Helical" evidence="1">
    <location>
        <begin position="486"/>
        <end position="504"/>
    </location>
</feature>
<dbReference type="Pfam" id="PF01433">
    <property type="entry name" value="Peptidase_M1"/>
    <property type="match status" value="1"/>
</dbReference>
<dbReference type="Gene3D" id="1.10.390.10">
    <property type="entry name" value="Neutral Protease Domain 2"/>
    <property type="match status" value="1"/>
</dbReference>
<feature type="transmembrane region" description="Helical" evidence="1">
    <location>
        <begin position="21"/>
        <end position="38"/>
    </location>
</feature>
<gene>
    <name evidence="3" type="ORF">IC229_22325</name>
</gene>
<dbReference type="GO" id="GO:0008270">
    <property type="term" value="F:zinc ion binding"/>
    <property type="evidence" value="ECO:0007669"/>
    <property type="project" value="InterPro"/>
</dbReference>
<feature type="transmembrane region" description="Helical" evidence="1">
    <location>
        <begin position="174"/>
        <end position="196"/>
    </location>
</feature>
<keyword evidence="1" id="KW-0472">Membrane</keyword>
<reference evidence="3" key="1">
    <citation type="submission" date="2020-09" db="EMBL/GenBank/DDBJ databases">
        <authorList>
            <person name="Kim M.K."/>
        </authorList>
    </citation>
    <scope>NUCLEOTIDE SEQUENCE</scope>
    <source>
        <strain evidence="3">BT702</strain>
    </source>
</reference>
<keyword evidence="4" id="KW-1185">Reference proteome</keyword>
<organism evidence="3 4">
    <name type="scientific">Spirosoma profusum</name>
    <dbReference type="NCBI Taxonomy" id="2771354"/>
    <lineage>
        <taxon>Bacteria</taxon>
        <taxon>Pseudomonadati</taxon>
        <taxon>Bacteroidota</taxon>
        <taxon>Cytophagia</taxon>
        <taxon>Cytophagales</taxon>
        <taxon>Cytophagaceae</taxon>
        <taxon>Spirosoma</taxon>
    </lineage>
</organism>
<feature type="transmembrane region" description="Helical" evidence="1">
    <location>
        <begin position="539"/>
        <end position="557"/>
    </location>
</feature>
<dbReference type="RefSeq" id="WP_190889245.1">
    <property type="nucleotide sequence ID" value="NZ_JACWZY010000021.1"/>
</dbReference>
<sequence length="1195" mass="134113">MKLWKIFRFEFTYLVQRITTWLYGAVLLLFTLVMNLLISPGDGIYANNTFHITAITVIGGLIWLVIGAAIAGEAAARDVKMRMHPLTFTTPVTKRDYLGGRFLAAFAVNAILILSLPLGVLLSFYVPGLDGEALLPFRPWAYLSVYFLIALPNTFIATALQFGLAALSRQVMASYLASLLLALVAQVFAVATAKLFGNWDLVKLVDPVGVAGIIGSDLATWTASEKNTRLVTLDGLFLWNRVLWLSVAIGTLVLTYVRFKLATVVTDSWWSRFIWRTNVQDKTAAEPAVAKATGIRVPSVQRTFGVATYLRQTLRIAWISFTKLARHPVGLTGVGAIALVSAIFGYRIMTQFDIPMLPVTRQVLAYLTPPVGNLSTPWGIIPLMIIYFMGELVWQERDAGFSDLADAAPVPEWVFLTGKFLGLGLILIAWLVLMMAGGIAMQLGLDYDGLEIGLYLQTLFGLQLIDYLLFALLALVVHVVVNQKQIGHLVMLLVFSLMAFPSLFRVEHRLLIFGADPGWWYSDMRGFGPTLGPWLWFKVYWIAWTLLLAVGAGLLWARGREQRLKERLKVAQRRFSRSTAWITLLALGLILSLGSFIFYNTNVLNEYQSSADLAERKAEYERRYGQYRNTPQPQLKAIKLHVDIYPERQHVKIRAAYTLVNTSTLPIDSIHVGSVSGIAFSEVTFNRPAAAVRIDNELIHHIYALKQPLRPGDSLQLNFIVHYQQHGFGNSSTNTLVVKNGTYFTNYDLMPAIGYQPYRELTDAVIRKTYKLAARPVIPSLYDREARKKPASTDQATFEAIVSTVKGEVAVAPGVLLRTWTAGDRRYVHFKTDTSIGGEYAILSGKYRVQEKEWNGVSIRMYYHPDHALNIDRMLQSVKASMAYYTEQFGPYPYRHFTVIERAGNGGGASADASIIYYGEQYSLMNPDDGPDGFDLPYYILAHEVAHQWWGLSRLTPANVEGGGVLIEGLAVYSGMQVLEKAYGERHLRRYLTYLHSSYELPRSLASASLLQANEDFLYYRKGGLALYALSKYLGKEEVNGALGSLLQKHHSGALPLPTTLDLYQEIQQVTPDSLNYLLNDLFKKNMYWRLKTEKLAVAQTKAGQWQVTMNVQAQKVLIDSIGTEHEMPMNDWLEVGLYEKGADKPLYLQMHCIQSGKQTINVTVPRKPDRGGIDPNFLMIDLRLDDNMVQLEEE</sequence>
<feature type="transmembrane region" description="Helical" evidence="1">
    <location>
        <begin position="238"/>
        <end position="257"/>
    </location>
</feature>
<dbReference type="AlphaFoldDB" id="A0A926Y2U3"/>
<evidence type="ECO:0000313" key="3">
    <source>
        <dbReference type="EMBL" id="MBD2703397.1"/>
    </source>
</evidence>
<dbReference type="SUPFAM" id="SSF55486">
    <property type="entry name" value="Metalloproteases ('zincins'), catalytic domain"/>
    <property type="match status" value="1"/>
</dbReference>
<dbReference type="Proteomes" id="UP000598820">
    <property type="component" value="Unassembled WGS sequence"/>
</dbReference>